<dbReference type="Proteomes" id="UP000282582">
    <property type="component" value="Unassembled WGS sequence"/>
</dbReference>
<evidence type="ECO:0000256" key="5">
    <source>
        <dbReference type="RuleBase" id="RU368084"/>
    </source>
</evidence>
<protein>
    <recommendedName>
        <fullName evidence="5">Origin recognition complex subunit 2</fullName>
    </recommendedName>
</protein>
<dbReference type="InterPro" id="IPR007220">
    <property type="entry name" value="ORC2"/>
</dbReference>
<feature type="region of interest" description="Disordered" evidence="6">
    <location>
        <begin position="1"/>
        <end position="148"/>
    </location>
</feature>
<dbReference type="InterPro" id="IPR056773">
    <property type="entry name" value="WHD_ORC2"/>
</dbReference>
<dbReference type="VEuPathDB" id="FungiDB:BTJ68_13115"/>
<dbReference type="GO" id="GO:0005664">
    <property type="term" value="C:nuclear origin of replication recognition complex"/>
    <property type="evidence" value="ECO:0007669"/>
    <property type="project" value="UniProtKB-UniRule"/>
</dbReference>
<dbReference type="Pfam" id="PF04084">
    <property type="entry name" value="RecA-like_ORC2"/>
    <property type="match status" value="1"/>
</dbReference>
<accession>A0A3M6Z988</accession>
<name>A0A3M6Z988_HORWE</name>
<keyword evidence="4 5" id="KW-0539">Nucleus</keyword>
<dbReference type="EMBL" id="QWIK01000167">
    <property type="protein sequence ID" value="RMY11601.1"/>
    <property type="molecule type" value="Genomic_DNA"/>
</dbReference>
<evidence type="ECO:0000313" key="10">
    <source>
        <dbReference type="Proteomes" id="UP000282582"/>
    </source>
</evidence>
<feature type="domain" description="Origin recognition complex subunit 2 RecA-like" evidence="7">
    <location>
        <begin position="250"/>
        <end position="419"/>
    </location>
</feature>
<evidence type="ECO:0000256" key="6">
    <source>
        <dbReference type="SAM" id="MobiDB-lite"/>
    </source>
</evidence>
<feature type="region of interest" description="Disordered" evidence="6">
    <location>
        <begin position="490"/>
        <end position="541"/>
    </location>
</feature>
<feature type="compositionally biased region" description="Basic residues" evidence="6">
    <location>
        <begin position="179"/>
        <end position="193"/>
    </location>
</feature>
<feature type="compositionally biased region" description="Acidic residues" evidence="6">
    <location>
        <begin position="137"/>
        <end position="146"/>
    </location>
</feature>
<evidence type="ECO:0000259" key="8">
    <source>
        <dbReference type="Pfam" id="PF24882"/>
    </source>
</evidence>
<dbReference type="AlphaFoldDB" id="A0A3M6Z988"/>
<dbReference type="Pfam" id="PF24882">
    <property type="entry name" value="WHD_ORC2"/>
    <property type="match status" value="1"/>
</dbReference>
<proteinExistence type="inferred from homology"/>
<comment type="caution">
    <text evidence="9">The sequence shown here is derived from an EMBL/GenBank/DDBJ whole genome shotgun (WGS) entry which is preliminary data.</text>
</comment>
<dbReference type="PANTHER" id="PTHR14052:SF0">
    <property type="entry name" value="ORIGIN RECOGNITION COMPLEX SUBUNIT 2"/>
    <property type="match status" value="1"/>
</dbReference>
<evidence type="ECO:0000256" key="4">
    <source>
        <dbReference type="ARBA" id="ARBA00023242"/>
    </source>
</evidence>
<comment type="similarity">
    <text evidence="2 5">Belongs to the ORC2 family.</text>
</comment>
<keyword evidence="3 5" id="KW-0235">DNA replication</keyword>
<feature type="region of interest" description="Disordered" evidence="6">
    <location>
        <begin position="162"/>
        <end position="205"/>
    </location>
</feature>
<evidence type="ECO:0000256" key="3">
    <source>
        <dbReference type="ARBA" id="ARBA00022705"/>
    </source>
</evidence>
<dbReference type="PANTHER" id="PTHR14052">
    <property type="entry name" value="ORIGIN RECOGNITION COMPLEX SUBUNIT 2"/>
    <property type="match status" value="1"/>
</dbReference>
<feature type="compositionally biased region" description="Basic and acidic residues" evidence="6">
    <location>
        <begin position="99"/>
        <end position="120"/>
    </location>
</feature>
<comment type="function">
    <text evidence="5">Component of the origin recognition complex (ORC) that binds origins of replication. DNA-binding is ATP-dependent. ORC is required to assemble the pre-replication complex necessary to initiate DNA replication.</text>
</comment>
<dbReference type="GO" id="GO:0003688">
    <property type="term" value="F:DNA replication origin binding"/>
    <property type="evidence" value="ECO:0007669"/>
    <property type="project" value="UniProtKB-UniRule"/>
</dbReference>
<feature type="domain" description="Origin recognition complex subunit 2 winged-helix" evidence="8">
    <location>
        <begin position="543"/>
        <end position="600"/>
    </location>
</feature>
<organism evidence="9 10">
    <name type="scientific">Hortaea werneckii</name>
    <name type="common">Black yeast</name>
    <name type="synonym">Cladosporium werneckii</name>
    <dbReference type="NCBI Taxonomy" id="91943"/>
    <lineage>
        <taxon>Eukaryota</taxon>
        <taxon>Fungi</taxon>
        <taxon>Dikarya</taxon>
        <taxon>Ascomycota</taxon>
        <taxon>Pezizomycotina</taxon>
        <taxon>Dothideomycetes</taxon>
        <taxon>Dothideomycetidae</taxon>
        <taxon>Mycosphaerellales</taxon>
        <taxon>Teratosphaeriaceae</taxon>
        <taxon>Hortaea</taxon>
    </lineage>
</organism>
<evidence type="ECO:0000313" key="9">
    <source>
        <dbReference type="EMBL" id="RMY11601.1"/>
    </source>
</evidence>
<reference evidence="9 10" key="1">
    <citation type="journal article" date="2018" name="BMC Genomics">
        <title>Genomic evidence for intraspecific hybridization in a clonal and extremely halotolerant yeast.</title>
        <authorList>
            <person name="Gostincar C."/>
            <person name="Stajich J.E."/>
            <person name="Zupancic J."/>
            <person name="Zalar P."/>
            <person name="Gunde-Cimerman N."/>
        </authorList>
    </citation>
    <scope>NUCLEOTIDE SEQUENCE [LARGE SCALE GENOMIC DNA]</scope>
    <source>
        <strain evidence="9 10">EXF-6654</strain>
    </source>
</reference>
<dbReference type="GO" id="GO:0006260">
    <property type="term" value="P:DNA replication"/>
    <property type="evidence" value="ECO:0007669"/>
    <property type="project" value="UniProtKB-UniRule"/>
</dbReference>
<dbReference type="InterPro" id="IPR056772">
    <property type="entry name" value="RecA-like_ORC2"/>
</dbReference>
<evidence type="ECO:0000256" key="2">
    <source>
        <dbReference type="ARBA" id="ARBA00007421"/>
    </source>
</evidence>
<comment type="subcellular location">
    <subcellularLocation>
        <location evidence="1 5">Nucleus</location>
    </subcellularLocation>
</comment>
<evidence type="ECO:0000259" key="7">
    <source>
        <dbReference type="Pfam" id="PF04084"/>
    </source>
</evidence>
<evidence type="ECO:0000256" key="1">
    <source>
        <dbReference type="ARBA" id="ARBA00004123"/>
    </source>
</evidence>
<gene>
    <name evidence="9" type="ORF">D0868_03048</name>
</gene>
<comment type="subunit">
    <text evidence="5">Component of the origin recognition complex (ORC).</text>
</comment>
<sequence length="609" mass="66650">MGSAGGASKRVLPAGRLDPAAMAKRRAEDTGEGDNTTPRKTRRGGTEDDVVDSSPARQAETPSGRKGILRGTPTKANGIAPSEPTPKSLRKVLFSTPAKPEDRVQPHSEETPTANRNDRSARKKSQQTLQKQIAGTEESEEEEVQDEAIAAAILGQNSDAEGEDIEVAEPSSAPDTPSKKGKARGRPKGKRKERTPSPPADLPPHELFFFQNRAGGNKTSANTLPSHVLLNHEDFYHQASAYKDPHESDIKRLQQLHERGFDQWLFELSEGYNICLYGYGSKRDLMMDFAEHTHAQADERRKPKIVVVNGYAPGLTVRDVLTAVGSVVMPKGTKMPVQPAGMEEVLLAALSVTPPKDPVLLIIHSLDHADLRKPSTQATIARIAASPSINLLASCDTPHFPLMWDNTLTRQLRFVYHDTTTFQPYRAELDVVEEVNALLGRSGRRLGGKDGVGYVLKSLPENARNLFRILVAEQLALADSEGDATLGAAAEDGVDSDADGILGASDEEDAANEQATPSRRGRGRPPKKAEKPRPIPKPVVSGPEGVEYRTLYHKAVEEFVCSSELNFRTLLKEFHDHQMIESKKDAVGTERLIVPFRREELEGILEELV</sequence>